<feature type="domain" description="Sulfotransferase" evidence="8">
    <location>
        <begin position="121"/>
        <end position="336"/>
    </location>
</feature>
<name>R7V4J2_CAPTE</name>
<dbReference type="GO" id="GO:0008467">
    <property type="term" value="F:[heparan sulfate]-glucosamine 3-sulfotransferase activity"/>
    <property type="evidence" value="ECO:0007669"/>
    <property type="project" value="TreeGrafter"/>
</dbReference>
<keyword evidence="2" id="KW-0325">Glycoprotein</keyword>
<dbReference type="Proteomes" id="UP000014760">
    <property type="component" value="Unassembled WGS sequence"/>
</dbReference>
<dbReference type="InterPro" id="IPR000863">
    <property type="entry name" value="Sulfotransferase_dom"/>
</dbReference>
<evidence type="ECO:0000313" key="10">
    <source>
        <dbReference type="EnsemblMetazoa" id="CapteP151117"/>
    </source>
</evidence>
<keyword evidence="1" id="KW-0808">Transferase</keyword>
<evidence type="ECO:0000313" key="11">
    <source>
        <dbReference type="Proteomes" id="UP000014760"/>
    </source>
</evidence>
<dbReference type="Pfam" id="PF00685">
    <property type="entry name" value="Sulfotransfer_1"/>
    <property type="match status" value="1"/>
</dbReference>
<evidence type="ECO:0000256" key="5">
    <source>
        <dbReference type="PIRSR" id="PIRSR637359-3"/>
    </source>
</evidence>
<evidence type="ECO:0000259" key="8">
    <source>
        <dbReference type="Pfam" id="PF00685"/>
    </source>
</evidence>
<evidence type="ECO:0000256" key="1">
    <source>
        <dbReference type="ARBA" id="ARBA00022679"/>
    </source>
</evidence>
<dbReference type="InterPro" id="IPR037359">
    <property type="entry name" value="NST/OST"/>
</dbReference>
<dbReference type="SUPFAM" id="SSF52540">
    <property type="entry name" value="P-loop containing nucleoside triphosphate hydrolases"/>
    <property type="match status" value="1"/>
</dbReference>
<dbReference type="Gene3D" id="3.40.50.300">
    <property type="entry name" value="P-loop containing nucleotide triphosphate hydrolases"/>
    <property type="match status" value="1"/>
</dbReference>
<dbReference type="AlphaFoldDB" id="R7V4J2"/>
<feature type="binding site" evidence="4">
    <location>
        <position position="331"/>
    </location>
    <ligand>
        <name>3'-phosphoadenylyl sulfate</name>
        <dbReference type="ChEBI" id="CHEBI:58339"/>
    </ligand>
</feature>
<reference evidence="11" key="1">
    <citation type="submission" date="2012-12" db="EMBL/GenBank/DDBJ databases">
        <authorList>
            <person name="Hellsten U."/>
            <person name="Grimwood J."/>
            <person name="Chapman J.A."/>
            <person name="Shapiro H."/>
            <person name="Aerts A."/>
            <person name="Otillar R.P."/>
            <person name="Terry A.Y."/>
            <person name="Boore J.L."/>
            <person name="Simakov O."/>
            <person name="Marletaz F."/>
            <person name="Cho S.-J."/>
            <person name="Edsinger-Gonzales E."/>
            <person name="Havlak P."/>
            <person name="Kuo D.-H."/>
            <person name="Larsson T."/>
            <person name="Lv J."/>
            <person name="Arendt D."/>
            <person name="Savage R."/>
            <person name="Osoegawa K."/>
            <person name="de Jong P."/>
            <person name="Lindberg D.R."/>
            <person name="Seaver E.C."/>
            <person name="Weisblat D.A."/>
            <person name="Putnam N.H."/>
            <person name="Grigoriev I.V."/>
            <person name="Rokhsar D.S."/>
        </authorList>
    </citation>
    <scope>NUCLEOTIDE SEQUENCE</scope>
    <source>
        <strain evidence="11">I ESC-2004</strain>
    </source>
</reference>
<feature type="active site" description="For sulfotransferase activity" evidence="3">
    <location>
        <position position="130"/>
    </location>
</feature>
<keyword evidence="7" id="KW-0812">Transmembrane</keyword>
<evidence type="ECO:0000256" key="6">
    <source>
        <dbReference type="SAM" id="MobiDB-lite"/>
    </source>
</evidence>
<keyword evidence="7" id="KW-1133">Transmembrane helix</keyword>
<dbReference type="EMBL" id="KB297286">
    <property type="protein sequence ID" value="ELU10680.1"/>
    <property type="molecule type" value="Genomic_DNA"/>
</dbReference>
<dbReference type="HOGENOM" id="CLU_017703_0_0_1"/>
<accession>R7V4J2</accession>
<evidence type="ECO:0000256" key="2">
    <source>
        <dbReference type="ARBA" id="ARBA00023180"/>
    </source>
</evidence>
<sequence>MWRILRPIRRRSHERSNRMAVSAYVSASWFLRILLVVLFCTIITLLSLVVTDSANFLTRSSKSGFPEESSMIEKSDPGGANEAEQRAFQADGGGGNKDTQYSNVFNKELAESEGEAVKKLPDCLIIGARKGGTRALITFLAMHPKIVTTGDEVQFFNNNESYAKGVEWYKDQMLPTKPDQILIEKSAEYFHVLYVPERVKAMDPNMKILLIIRDPFVRMVSDYSFLRRFAAANQVEGYDFPELKYSLEELAINNETGEINLQYGGLHRSKYYKFTKNWMSHFPREQIHIINGDRLASENPSIELRKVEDFLGIPNFLSEDMFYKDEIKGFYCITSTGCLGKEKGHKPPEFEPEFVEKVRSFLRPHNNLFYELVGEDYGWE</sequence>
<organism evidence="9">
    <name type="scientific">Capitella teleta</name>
    <name type="common">Polychaete worm</name>
    <dbReference type="NCBI Taxonomy" id="283909"/>
    <lineage>
        <taxon>Eukaryota</taxon>
        <taxon>Metazoa</taxon>
        <taxon>Spiralia</taxon>
        <taxon>Lophotrochozoa</taxon>
        <taxon>Annelida</taxon>
        <taxon>Polychaeta</taxon>
        <taxon>Sedentaria</taxon>
        <taxon>Scolecida</taxon>
        <taxon>Capitellidae</taxon>
        <taxon>Capitella</taxon>
    </lineage>
</organism>
<dbReference type="STRING" id="283909.R7V4J2"/>
<feature type="binding site" evidence="4">
    <location>
        <position position="213"/>
    </location>
    <ligand>
        <name>3'-phosphoadenylyl sulfate</name>
        <dbReference type="ChEBI" id="CHEBI:58339"/>
    </ligand>
</feature>
<evidence type="ECO:0000313" key="9">
    <source>
        <dbReference type="EMBL" id="ELU10680.1"/>
    </source>
</evidence>
<dbReference type="OrthoDB" id="411451at2759"/>
<proteinExistence type="predicted"/>
<keyword evidence="11" id="KW-1185">Reference proteome</keyword>
<evidence type="ECO:0000256" key="7">
    <source>
        <dbReference type="SAM" id="Phobius"/>
    </source>
</evidence>
<dbReference type="InterPro" id="IPR027417">
    <property type="entry name" value="P-loop_NTPase"/>
</dbReference>
<keyword evidence="5" id="KW-1015">Disulfide bond</keyword>
<evidence type="ECO:0000256" key="3">
    <source>
        <dbReference type="PIRSR" id="PIRSR637359-1"/>
    </source>
</evidence>
<feature type="region of interest" description="Disordered" evidence="6">
    <location>
        <begin position="62"/>
        <end position="82"/>
    </location>
</feature>
<keyword evidence="7" id="KW-0472">Membrane</keyword>
<gene>
    <name evidence="9" type="ORF">CAPTEDRAFT_151117</name>
</gene>
<reference evidence="10" key="3">
    <citation type="submission" date="2015-06" db="UniProtKB">
        <authorList>
            <consortium name="EnsemblMetazoa"/>
        </authorList>
    </citation>
    <scope>IDENTIFICATION</scope>
</reference>
<dbReference type="OMA" id="CNRIRAT"/>
<protein>
    <recommendedName>
        <fullName evidence="8">Sulfotransferase domain-containing protein</fullName>
    </recommendedName>
</protein>
<evidence type="ECO:0000256" key="4">
    <source>
        <dbReference type="PIRSR" id="PIRSR637359-2"/>
    </source>
</evidence>
<dbReference type="EnsemblMetazoa" id="CapteT151117">
    <property type="protein sequence ID" value="CapteP151117"/>
    <property type="gene ID" value="CapteG151117"/>
</dbReference>
<feature type="transmembrane region" description="Helical" evidence="7">
    <location>
        <begin position="21"/>
        <end position="50"/>
    </location>
</feature>
<dbReference type="PANTHER" id="PTHR10605">
    <property type="entry name" value="HEPARAN SULFATE SULFOTRANSFERASE"/>
    <property type="match status" value="1"/>
</dbReference>
<feature type="binding site" evidence="4">
    <location>
        <position position="221"/>
    </location>
    <ligand>
        <name>3'-phosphoadenylyl sulfate</name>
        <dbReference type="ChEBI" id="CHEBI:58339"/>
    </ligand>
</feature>
<feature type="disulfide bond" evidence="5">
    <location>
        <begin position="332"/>
        <end position="338"/>
    </location>
</feature>
<dbReference type="PANTHER" id="PTHR10605:SF65">
    <property type="entry name" value="GH20068P"/>
    <property type="match status" value="1"/>
</dbReference>
<feature type="binding site" evidence="4">
    <location>
        <begin position="130"/>
        <end position="134"/>
    </location>
    <ligand>
        <name>3'-phosphoadenylyl sulfate</name>
        <dbReference type="ChEBI" id="CHEBI:58339"/>
    </ligand>
</feature>
<dbReference type="EMBL" id="AMQN01005976">
    <property type="status" value="NOT_ANNOTATED_CDS"/>
    <property type="molecule type" value="Genomic_DNA"/>
</dbReference>
<reference evidence="9 11" key="2">
    <citation type="journal article" date="2013" name="Nature">
        <title>Insights into bilaterian evolution from three spiralian genomes.</title>
        <authorList>
            <person name="Simakov O."/>
            <person name="Marletaz F."/>
            <person name="Cho S.J."/>
            <person name="Edsinger-Gonzales E."/>
            <person name="Havlak P."/>
            <person name="Hellsten U."/>
            <person name="Kuo D.H."/>
            <person name="Larsson T."/>
            <person name="Lv J."/>
            <person name="Arendt D."/>
            <person name="Savage R."/>
            <person name="Osoegawa K."/>
            <person name="de Jong P."/>
            <person name="Grimwood J."/>
            <person name="Chapman J.A."/>
            <person name="Shapiro H."/>
            <person name="Aerts A."/>
            <person name="Otillar R.P."/>
            <person name="Terry A.Y."/>
            <person name="Boore J.L."/>
            <person name="Grigoriev I.V."/>
            <person name="Lindberg D.R."/>
            <person name="Seaver E.C."/>
            <person name="Weisblat D.A."/>
            <person name="Putnam N.H."/>
            <person name="Rokhsar D.S."/>
        </authorList>
    </citation>
    <scope>NUCLEOTIDE SEQUENCE</scope>
    <source>
        <strain evidence="9 11">I ESC-2004</strain>
    </source>
</reference>